<dbReference type="PANTHER" id="PTHR12910:SF2">
    <property type="entry name" value="NADH DEHYDROGENASE [UBIQUINONE] 1 ALPHA SUBCOMPLEX SUBUNIT 12"/>
    <property type="match status" value="1"/>
</dbReference>
<keyword evidence="2" id="KW-0813">Transport</keyword>
<comment type="function">
    <text evidence="2">Accessory subunit of the mitochondrial membrane respiratory chain NADH dehydrogenase (Complex I), that is believed not to be involved in catalysis. Complex I functions in the transfer of electrons from NADH to the respiratory chain. The immediate electron acceptor for the enzyme is believed to be ubiquinone.</text>
</comment>
<dbReference type="PANTHER" id="PTHR12910">
    <property type="entry name" value="NADH-UBIQUINONE OXIDOREDUCTASE SUBUNIT B17.2"/>
    <property type="match status" value="1"/>
</dbReference>
<keyword evidence="2" id="KW-0999">Mitochondrion inner membrane</keyword>
<dbReference type="OrthoDB" id="274641at2759"/>
<keyword evidence="5" id="KW-1185">Reference proteome</keyword>
<dbReference type="GO" id="GO:0045271">
    <property type="term" value="C:respiratory chain complex I"/>
    <property type="evidence" value="ECO:0007669"/>
    <property type="project" value="InterPro"/>
</dbReference>
<keyword evidence="2" id="KW-0472">Membrane</keyword>
<feature type="region of interest" description="Disordered" evidence="3">
    <location>
        <begin position="234"/>
        <end position="253"/>
    </location>
</feature>
<dbReference type="EMBL" id="RWGY01000011">
    <property type="protein sequence ID" value="TVU31508.1"/>
    <property type="molecule type" value="Genomic_DNA"/>
</dbReference>
<protein>
    <recommendedName>
        <fullName evidence="2">NADH dehydrogenase [ubiquinone] 1 alpha subcomplex subunit 12</fullName>
    </recommendedName>
</protein>
<organism evidence="4 5">
    <name type="scientific">Eragrostis curvula</name>
    <name type="common">weeping love grass</name>
    <dbReference type="NCBI Taxonomy" id="38414"/>
    <lineage>
        <taxon>Eukaryota</taxon>
        <taxon>Viridiplantae</taxon>
        <taxon>Streptophyta</taxon>
        <taxon>Embryophyta</taxon>
        <taxon>Tracheophyta</taxon>
        <taxon>Spermatophyta</taxon>
        <taxon>Magnoliopsida</taxon>
        <taxon>Liliopsida</taxon>
        <taxon>Poales</taxon>
        <taxon>Poaceae</taxon>
        <taxon>PACMAD clade</taxon>
        <taxon>Chloridoideae</taxon>
        <taxon>Eragrostideae</taxon>
        <taxon>Eragrostidinae</taxon>
        <taxon>Eragrostis</taxon>
    </lineage>
</organism>
<accession>A0A5J9V7G5</accession>
<comment type="similarity">
    <text evidence="1 2">Belongs to the complex I NDUFA12 subunit family.</text>
</comment>
<evidence type="ECO:0000313" key="5">
    <source>
        <dbReference type="Proteomes" id="UP000324897"/>
    </source>
</evidence>
<evidence type="ECO:0000256" key="3">
    <source>
        <dbReference type="SAM" id="MobiDB-lite"/>
    </source>
</evidence>
<proteinExistence type="inferred from homology"/>
<evidence type="ECO:0000256" key="1">
    <source>
        <dbReference type="ARBA" id="ARBA00007355"/>
    </source>
</evidence>
<name>A0A5J9V7G5_9POAL</name>
<keyword evidence="2" id="KW-0679">Respiratory chain</keyword>
<sequence>MAAVVRGVLRGIKEKGLSNFIRDVRDEGYLCITSENYLTCCSKCLITATDLDGVYMAHFVMMITIGYHIHLMSVKKIRTATHSSFVNVVSYHTRSSLGGIAYSTLVAFLTELLRCSNIVKALLDGNLMQTKIHNIGATLVGTDKFGNKYYEKLNDVQYGRHRWVEYADKGRYNASQVPPEWHGWLHHITDNTGDKASFLLEMKTARYLVEHKQNYSGEGEELIYHSKGHALNPGQRDWTRYQPWEPKKEEASS</sequence>
<dbReference type="Proteomes" id="UP000324897">
    <property type="component" value="Chromosome 1"/>
</dbReference>
<dbReference type="GO" id="GO:0006979">
    <property type="term" value="P:response to oxidative stress"/>
    <property type="evidence" value="ECO:0007669"/>
    <property type="project" value="TreeGrafter"/>
</dbReference>
<keyword evidence="2" id="KW-0496">Mitochondrion</keyword>
<evidence type="ECO:0000313" key="4">
    <source>
        <dbReference type="EMBL" id="TVU31508.1"/>
    </source>
</evidence>
<dbReference type="AlphaFoldDB" id="A0A5J9V7G5"/>
<keyword evidence="2" id="KW-0249">Electron transport</keyword>
<comment type="subcellular location">
    <subcellularLocation>
        <location evidence="2">Mitochondrion inner membrane</location>
        <topology evidence="2">Peripheral membrane protein</topology>
        <orientation evidence="2">Matrix side</orientation>
    </subcellularLocation>
</comment>
<comment type="caution">
    <text evidence="4">The sequence shown here is derived from an EMBL/GenBank/DDBJ whole genome shotgun (WGS) entry which is preliminary data.</text>
</comment>
<evidence type="ECO:0000256" key="2">
    <source>
        <dbReference type="RuleBase" id="RU363103"/>
    </source>
</evidence>
<dbReference type="Pfam" id="PF05071">
    <property type="entry name" value="NDUFA12"/>
    <property type="match status" value="1"/>
</dbReference>
<reference evidence="4 5" key="1">
    <citation type="journal article" date="2019" name="Sci. Rep.">
        <title>A high-quality genome of Eragrostis curvula grass provides insights into Poaceae evolution and supports new strategies to enhance forage quality.</title>
        <authorList>
            <person name="Carballo J."/>
            <person name="Santos B.A.C.M."/>
            <person name="Zappacosta D."/>
            <person name="Garbus I."/>
            <person name="Selva J.P."/>
            <person name="Gallo C.A."/>
            <person name="Diaz A."/>
            <person name="Albertini E."/>
            <person name="Caccamo M."/>
            <person name="Echenique V."/>
        </authorList>
    </citation>
    <scope>NUCLEOTIDE SEQUENCE [LARGE SCALE GENOMIC DNA]</scope>
    <source>
        <strain evidence="5">cv. Victoria</strain>
        <tissue evidence="4">Leaf</tissue>
    </source>
</reference>
<dbReference type="GO" id="GO:0005743">
    <property type="term" value="C:mitochondrial inner membrane"/>
    <property type="evidence" value="ECO:0007669"/>
    <property type="project" value="UniProtKB-SubCell"/>
</dbReference>
<gene>
    <name evidence="4" type="ORF">EJB05_23195</name>
</gene>
<dbReference type="InterPro" id="IPR007763">
    <property type="entry name" value="NDUFA12"/>
</dbReference>
<dbReference type="Gramene" id="TVU31508">
    <property type="protein sequence ID" value="TVU31508"/>
    <property type="gene ID" value="EJB05_23195"/>
</dbReference>